<evidence type="ECO:0000313" key="14">
    <source>
        <dbReference type="EMBL" id="KAL1842169.1"/>
    </source>
</evidence>
<feature type="region of interest" description="Disordered" evidence="13">
    <location>
        <begin position="109"/>
        <end position="128"/>
    </location>
</feature>
<feature type="region of interest" description="Disordered" evidence="13">
    <location>
        <begin position="486"/>
        <end position="506"/>
    </location>
</feature>
<evidence type="ECO:0000256" key="13">
    <source>
        <dbReference type="SAM" id="MobiDB-lite"/>
    </source>
</evidence>
<feature type="compositionally biased region" description="Polar residues" evidence="13">
    <location>
        <begin position="357"/>
        <end position="366"/>
    </location>
</feature>
<evidence type="ECO:0000256" key="8">
    <source>
        <dbReference type="ARBA" id="ARBA00023055"/>
    </source>
</evidence>
<reference evidence="14 15" key="1">
    <citation type="journal article" date="2024" name="Commun. Biol.">
        <title>Comparative genomic analysis of thermophilic fungi reveals convergent evolutionary adaptations and gene losses.</title>
        <authorList>
            <person name="Steindorff A.S."/>
            <person name="Aguilar-Pontes M.V."/>
            <person name="Robinson A.J."/>
            <person name="Andreopoulos B."/>
            <person name="LaButti K."/>
            <person name="Kuo A."/>
            <person name="Mondo S."/>
            <person name="Riley R."/>
            <person name="Otillar R."/>
            <person name="Haridas S."/>
            <person name="Lipzen A."/>
            <person name="Grimwood J."/>
            <person name="Schmutz J."/>
            <person name="Clum A."/>
            <person name="Reid I.D."/>
            <person name="Moisan M.C."/>
            <person name="Butler G."/>
            <person name="Nguyen T.T.M."/>
            <person name="Dewar K."/>
            <person name="Conant G."/>
            <person name="Drula E."/>
            <person name="Henrissat B."/>
            <person name="Hansel C."/>
            <person name="Singer S."/>
            <person name="Hutchinson M.I."/>
            <person name="de Vries R.P."/>
            <person name="Natvig D.O."/>
            <person name="Powell A.J."/>
            <person name="Tsang A."/>
            <person name="Grigoriev I.V."/>
        </authorList>
    </citation>
    <scope>NUCLEOTIDE SEQUENCE [LARGE SCALE GENOMIC DNA]</scope>
    <source>
        <strain evidence="14 15">CBS 620.91</strain>
    </source>
</reference>
<feature type="region of interest" description="Disordered" evidence="13">
    <location>
        <begin position="582"/>
        <end position="625"/>
    </location>
</feature>
<evidence type="ECO:0000256" key="7">
    <source>
        <dbReference type="ARBA" id="ARBA00023006"/>
    </source>
</evidence>
<evidence type="ECO:0000256" key="10">
    <source>
        <dbReference type="ARBA" id="ARBA00024479"/>
    </source>
</evidence>
<dbReference type="Proteomes" id="UP001583172">
    <property type="component" value="Unassembled WGS sequence"/>
</dbReference>
<dbReference type="Pfam" id="PF13329">
    <property type="entry name" value="ATG2_CAD"/>
    <property type="match status" value="1"/>
</dbReference>
<comment type="catalytic activity">
    <reaction evidence="10">
        <text>a 1,2-diacyl-sn-glycero-3-phospho-L-serine(in) = a 1,2-diacyl-sn-glycero-3-phospho-L-serine(out)</text>
        <dbReference type="Rhea" id="RHEA:38663"/>
        <dbReference type="ChEBI" id="CHEBI:57262"/>
    </reaction>
</comment>
<comment type="catalytic activity">
    <reaction evidence="11">
        <text>a 1,2-diacyl-sn-glycero-3-phosphoethanolamine(in) = a 1,2-diacyl-sn-glycero-3-phosphoethanolamine(out)</text>
        <dbReference type="Rhea" id="RHEA:38895"/>
        <dbReference type="ChEBI" id="CHEBI:64612"/>
    </reaction>
</comment>
<sequence>MASFFQSFRSSSMAKQLLRFALSKLDLLDSEALDLDNLDFALGRNTVLEFRDVGLVLPKLEKLLGLPPDLALRRAKVLLLRVTIPMDFYTSPITAEVDGVDIRLKVASKKGDGDTDGDKRGTDTEGDVVPTARDLAQSFLETQPAADKLELEEALAAEGQDLAASVATNSSWSDDESTVGTGQALTLPAFLTNFLQGIVDRLQVRVRGVTAQVDVEVPVDPSSATLELVTVELSLEKLNVEGVTSTEPSEEGPSIVHKEGKRHILLENIRAALISETTVFSTLVRSPSMPSSIASRSPVGTDEPASQPMSLAASLRSDYAPSSEGLSQSQYQVGDSEAAFNIPYELDENNEVEQVVEPTSSLSTPRASIYLDSPPPGPRDPAQSEVLGPAHPSWGSLDRAARSEPFLRPTADLSSPHTVSPADSVHSESQSASSGDAGADDLAQSRVFSHEEAESMYMSAFSEAESVRLRSGMPGAWDASEYVQEDEAPAVAPTTSAPAVPQQDETKENEEVVQEIVPEAVPKTFSQAFDCEKNEPEEDVVPGEQPQDDTATPRGPTHLVKEILSLSSISVYLPSSHKHIPAADPDLGKSTPDLPGAFSVHASSQSPKFAPSEEPQTTKTPEDTSIEISLKPIEIRFDASIGFLLAMVVSRLLEAIQSAPTETVEPSTEKPSSGIPDVKVAVEQLSVLFLEKLAGVADVPQRIFQRRTSDFSSDTLLQLQLTDLRGSLSGENTPREAAFSIEKMKFGYANDDIISFDRSVLMFESVANTFPSAGQDVSIKATLSPEESRIEINTLPLHVKLDLQRLDETFGWFGGLSSFLNMGASITSNPAVSHRSPAKPGQKPSKGVRFDESIPPDDHSGPETKVDLRVNGVQVDVVGRECSVAVNTSALKLVYRGEGVGVHFSRIRVSGPYLKRSGANAPVMAEVLDTRIEYRAVPRSKDLERLLELITPSKIRFDEHEDEIMVDTLLRQRRKGPVLCVTVSTVRVDAGQLQQLNCLPGLADDLAKLGTVAKYLPEDDRPGLLTLARVKNIDTRVDIGGRFGEVQAALAELEVAHISVPELVAVALGELSVNRNKIEQLVTTAPAPRTGSSSAEKPPVLMMRLIDDIQPVVKVKFMGLSVEYRVPTVMDLLGLAENTTPEDYEVSLAASVANLGDQTHAAIKRQSSDTFSSAERTKPSKPLRLDIGFQDCLIGLNPLGLTSKMLVVLTDAHLDMPPAGDTMTAVASLKRAAILLIDDVSVLDAPGAPFATTRRSLATPSPQVTELCAKGYVNICQISSAKATVTASKDAEGEMQFEVELRDDLLVLETCADSTQTLIGVANALKPPTPPTKEVKFRTSIVPIQDLLASISAETFGQAEGEYDFDKDFALARELGDADGDSEADFDHTIDSPLYLDSQYYEEAVQEELFDATASSVLAGSTRIEDTRDGVLLSTASLSRQSSRGNESSSDDLSVKDDYFAGTSSARGTAHRWNSRANKYEQHTDLRNERAPLKVSVRDVHIIWHLFDGYDWARTREVIAKAVQEVEAKAYERRADRTHDVDLEEDETVIGDCLFNSIYIGIPANRDPRELTHAINHGLQDFGDTDSIATSAVTTTTYRAAGQHRRSKSLKLNRSRRHKITFELKGVNVDFVVFPPGSGETLNSVDLRVRDLDIFDHVPTSTWKKFAMYDIDAGERELGANMVHLEVITTRLVDTPATELVIGAKVLPLRLHVDQDALDFITRFFGFKDDAAPVHPSPSDVPFIQRIAVDNIPVRLDFKPKRVDYAGLRSGKTTEFMNFMILEDARLVLRRVILYGVSGFDRLGEQLNDIWTADVKKHQLPGVLAGLASVRSVVTAGSGFRDLIEIPIREYRKDGRLVRSLKKGARAFARTTGTEVVKLGAKLAIGTQNALQNAEDLLTTGGTGTSGEGMGNPGGGAGHGSPAALAAVLGDDWDEEEYEEDAQRRVSLYADQPLGILQGVRSAYGSLARDLAVARDAIIAVPAEIMESGSAQGAATAVLRKAPTIVLRPAIGATKAIGQTLLGATNSLDPMQRRRVEAKYKKR</sequence>
<comment type="catalytic activity">
    <reaction evidence="12">
        <text>a 1,2-diacyl-sn-glycero-3-phosphocholine(in) = a 1,2-diacyl-sn-glycero-3-phosphocholine(out)</text>
        <dbReference type="Rhea" id="RHEA:38571"/>
        <dbReference type="ChEBI" id="CHEBI:57643"/>
    </reaction>
</comment>
<name>A0ABR3VJT9_HUMIN</name>
<organism evidence="14 15">
    <name type="scientific">Humicola insolens</name>
    <name type="common">Soft-rot fungus</name>
    <dbReference type="NCBI Taxonomy" id="85995"/>
    <lineage>
        <taxon>Eukaryota</taxon>
        <taxon>Fungi</taxon>
        <taxon>Dikarya</taxon>
        <taxon>Ascomycota</taxon>
        <taxon>Pezizomycotina</taxon>
        <taxon>Sordariomycetes</taxon>
        <taxon>Sordariomycetidae</taxon>
        <taxon>Sordariales</taxon>
        <taxon>Chaetomiaceae</taxon>
        <taxon>Mycothermus</taxon>
    </lineage>
</organism>
<evidence type="ECO:0000256" key="3">
    <source>
        <dbReference type="ARBA" id="ARBA00009714"/>
    </source>
</evidence>
<accession>A0ABR3VJT9</accession>
<feature type="compositionally biased region" description="Low complexity" evidence="13">
    <location>
        <begin position="286"/>
        <end position="298"/>
    </location>
</feature>
<feature type="region of interest" description="Disordered" evidence="13">
    <location>
        <begin position="534"/>
        <end position="555"/>
    </location>
</feature>
<evidence type="ECO:0000256" key="6">
    <source>
        <dbReference type="ARBA" id="ARBA00022824"/>
    </source>
</evidence>
<feature type="region of interest" description="Disordered" evidence="13">
    <location>
        <begin position="285"/>
        <end position="310"/>
    </location>
</feature>
<keyword evidence="5" id="KW-0813">Transport</keyword>
<evidence type="ECO:0000256" key="2">
    <source>
        <dbReference type="ARBA" id="ARBA00004623"/>
    </source>
</evidence>
<feature type="compositionally biased region" description="Basic and acidic residues" evidence="13">
    <location>
        <begin position="109"/>
        <end position="123"/>
    </location>
</feature>
<evidence type="ECO:0000256" key="12">
    <source>
        <dbReference type="ARBA" id="ARBA00024631"/>
    </source>
</evidence>
<feature type="region of interest" description="Disordered" evidence="13">
    <location>
        <begin position="352"/>
        <end position="440"/>
    </location>
</feature>
<protein>
    <recommendedName>
        <fullName evidence="4">Autophagy-related protein 2</fullName>
    </recommendedName>
</protein>
<evidence type="ECO:0000256" key="9">
    <source>
        <dbReference type="ARBA" id="ARBA00023136"/>
    </source>
</evidence>
<evidence type="ECO:0000256" key="1">
    <source>
        <dbReference type="ARBA" id="ARBA00004406"/>
    </source>
</evidence>
<feature type="region of interest" description="Disordered" evidence="13">
    <location>
        <begin position="829"/>
        <end position="866"/>
    </location>
</feature>
<feature type="compositionally biased region" description="Low complexity" evidence="13">
    <location>
        <begin position="489"/>
        <end position="501"/>
    </location>
</feature>
<feature type="compositionally biased region" description="Basic and acidic residues" evidence="13">
    <location>
        <begin position="848"/>
        <end position="866"/>
    </location>
</feature>
<proteinExistence type="inferred from homology"/>
<keyword evidence="8" id="KW-0445">Lipid transport</keyword>
<feature type="compositionally biased region" description="Low complexity" evidence="13">
    <location>
        <begin position="427"/>
        <end position="440"/>
    </location>
</feature>
<evidence type="ECO:0000256" key="11">
    <source>
        <dbReference type="ARBA" id="ARBA00024615"/>
    </source>
</evidence>
<keyword evidence="15" id="KW-1185">Reference proteome</keyword>
<keyword evidence="9" id="KW-0472">Membrane</keyword>
<comment type="subcellular location">
    <subcellularLocation>
        <location evidence="1">Endoplasmic reticulum membrane</location>
        <topology evidence="1">Peripheral membrane protein</topology>
    </subcellularLocation>
    <subcellularLocation>
        <location evidence="2">Preautophagosomal structure membrane</location>
        <topology evidence="2">Peripheral membrane protein</topology>
    </subcellularLocation>
</comment>
<evidence type="ECO:0000256" key="5">
    <source>
        <dbReference type="ARBA" id="ARBA00022448"/>
    </source>
</evidence>
<comment type="similarity">
    <text evidence="3">Belongs to the ATG2 family.</text>
</comment>
<dbReference type="PANTHER" id="PTHR13190">
    <property type="entry name" value="AUTOPHAGY-RELATED 2, ISOFORM A"/>
    <property type="match status" value="1"/>
</dbReference>
<keyword evidence="6" id="KW-0256">Endoplasmic reticulum</keyword>
<evidence type="ECO:0000313" key="15">
    <source>
        <dbReference type="Proteomes" id="UP001583172"/>
    </source>
</evidence>
<keyword evidence="7" id="KW-0072">Autophagy</keyword>
<dbReference type="EMBL" id="JAZGSY010000052">
    <property type="protein sequence ID" value="KAL1842169.1"/>
    <property type="molecule type" value="Genomic_DNA"/>
</dbReference>
<evidence type="ECO:0000256" key="4">
    <source>
        <dbReference type="ARBA" id="ARBA00018070"/>
    </source>
</evidence>
<dbReference type="InterPro" id="IPR026849">
    <property type="entry name" value="ATG2"/>
</dbReference>
<gene>
    <name evidence="14" type="ORF">VTJ49DRAFT_5942</name>
</gene>
<comment type="caution">
    <text evidence="14">The sequence shown here is derived from an EMBL/GenBank/DDBJ whole genome shotgun (WGS) entry which is preliminary data.</text>
</comment>
<dbReference type="PANTHER" id="PTHR13190:SF1">
    <property type="entry name" value="AUTOPHAGY-RELATED 2, ISOFORM A"/>
    <property type="match status" value="1"/>
</dbReference>